<dbReference type="Gene3D" id="1.10.10.10">
    <property type="entry name" value="Winged helix-like DNA-binding domain superfamily/Winged helix DNA-binding domain"/>
    <property type="match status" value="1"/>
</dbReference>
<evidence type="ECO:0000259" key="2">
    <source>
        <dbReference type="Pfam" id="PF10400"/>
    </source>
</evidence>
<dbReference type="PANTHER" id="PTHR43252">
    <property type="entry name" value="TRANSCRIPTIONAL REGULATOR YQJI"/>
    <property type="match status" value="1"/>
</dbReference>
<dbReference type="InterPro" id="IPR018309">
    <property type="entry name" value="Tscrpt_reg_PadR_C"/>
</dbReference>
<proteinExistence type="predicted"/>
<dbReference type="OrthoDB" id="3186544at2"/>
<gene>
    <name evidence="3" type="ORF">FNM00_18375</name>
</gene>
<evidence type="ECO:0000313" key="3">
    <source>
        <dbReference type="EMBL" id="TSD53040.1"/>
    </source>
</evidence>
<dbReference type="Pfam" id="PF10400">
    <property type="entry name" value="Vir_act_alpha_C"/>
    <property type="match status" value="1"/>
</dbReference>
<dbReference type="Proteomes" id="UP000316988">
    <property type="component" value="Unassembled WGS sequence"/>
</dbReference>
<name>A0A554RGE7_9ACTN</name>
<dbReference type="InterPro" id="IPR036390">
    <property type="entry name" value="WH_DNA-bd_sf"/>
</dbReference>
<dbReference type="AlphaFoldDB" id="A0A554RGE7"/>
<reference evidence="3 4" key="1">
    <citation type="submission" date="2019-07" db="EMBL/GenBank/DDBJ databases">
        <authorList>
            <person name="Zhao L.H."/>
        </authorList>
    </citation>
    <scope>NUCLEOTIDE SEQUENCE [LARGE SCALE GENOMIC DNA]</scope>
    <source>
        <strain evidence="3 4">Co35</strain>
    </source>
</reference>
<dbReference type="PANTHER" id="PTHR43252:SF2">
    <property type="entry name" value="TRANSCRIPTION REGULATOR, PADR-LIKE FAMILY"/>
    <property type="match status" value="1"/>
</dbReference>
<feature type="domain" description="Transcription regulator PadR C-terminal" evidence="2">
    <location>
        <begin position="93"/>
        <end position="170"/>
    </location>
</feature>
<comment type="caution">
    <text evidence="3">The sequence shown here is derived from an EMBL/GenBank/DDBJ whole genome shotgun (WGS) entry which is preliminary data.</text>
</comment>
<accession>A0A554RGE7</accession>
<evidence type="ECO:0000313" key="4">
    <source>
        <dbReference type="Proteomes" id="UP000316988"/>
    </source>
</evidence>
<sequence length="173" mass="19617">MQFLILGLLLDGPLSLYDVRKRFAAGISLFYAASFGSIQRALGQVESKGWVTRVDADDSRRRKKLYVIEDSGRRAWREWMLSPITGSDPEPTMLAKVYLLGSLPAADRGDCLRMLRERIAADADRLVSLAAELDETEIPDDVREVYRYRRATLDHGIRAQALTARWLDELETS</sequence>
<dbReference type="Pfam" id="PF03551">
    <property type="entry name" value="PadR"/>
    <property type="match status" value="1"/>
</dbReference>
<dbReference type="InterPro" id="IPR005149">
    <property type="entry name" value="Tscrpt_reg_PadR_N"/>
</dbReference>
<keyword evidence="4" id="KW-1185">Reference proteome</keyword>
<evidence type="ECO:0000259" key="1">
    <source>
        <dbReference type="Pfam" id="PF03551"/>
    </source>
</evidence>
<organism evidence="3 4">
    <name type="scientific">Aeromicrobium piscarium</name>
    <dbReference type="NCBI Taxonomy" id="2590901"/>
    <lineage>
        <taxon>Bacteria</taxon>
        <taxon>Bacillati</taxon>
        <taxon>Actinomycetota</taxon>
        <taxon>Actinomycetes</taxon>
        <taxon>Propionibacteriales</taxon>
        <taxon>Nocardioidaceae</taxon>
        <taxon>Aeromicrobium</taxon>
    </lineage>
</organism>
<dbReference type="EMBL" id="VLNT01000033">
    <property type="protein sequence ID" value="TSD53040.1"/>
    <property type="molecule type" value="Genomic_DNA"/>
</dbReference>
<feature type="domain" description="Transcription regulator PadR N-terminal" evidence="1">
    <location>
        <begin position="5"/>
        <end position="77"/>
    </location>
</feature>
<dbReference type="SUPFAM" id="SSF46785">
    <property type="entry name" value="Winged helix' DNA-binding domain"/>
    <property type="match status" value="1"/>
</dbReference>
<dbReference type="RefSeq" id="WP_143914987.1">
    <property type="nucleotide sequence ID" value="NZ_VLNT01000033.1"/>
</dbReference>
<protein>
    <submittedName>
        <fullName evidence="3">PadR family transcriptional regulator</fullName>
    </submittedName>
</protein>
<dbReference type="InterPro" id="IPR036388">
    <property type="entry name" value="WH-like_DNA-bd_sf"/>
</dbReference>